<keyword evidence="1" id="KW-0675">Receptor</keyword>
<organism evidence="1 2">
    <name type="scientific">Taklimakanibacter albus</name>
    <dbReference type="NCBI Taxonomy" id="2800327"/>
    <lineage>
        <taxon>Bacteria</taxon>
        <taxon>Pseudomonadati</taxon>
        <taxon>Pseudomonadota</taxon>
        <taxon>Alphaproteobacteria</taxon>
        <taxon>Hyphomicrobiales</taxon>
        <taxon>Aestuariivirgaceae</taxon>
        <taxon>Taklimakanibacter</taxon>
    </lineage>
</organism>
<evidence type="ECO:0000313" key="2">
    <source>
        <dbReference type="Proteomes" id="UP000616151"/>
    </source>
</evidence>
<evidence type="ECO:0000313" key="1">
    <source>
        <dbReference type="EMBL" id="MBK1866191.1"/>
    </source>
</evidence>
<sequence length="729" mass="79656">MGHSAYLRLWLLATAASFALTVPAQGQEQPQQQAAQEAGDSGGLLDLITVVASKFDEEVINSLTSTSVVGGERLQQKQASDIRQVLTGVPGVSTAGTQDRTGLGTSINIRGLQDFGRVAMITDGARNNFARNDHGSASSMWIEPELLKQVTVVRGPVANIYGSGAIGGVVVFETKSASDFLREGEQFGGSVKGGYETNGDGFLTSVTGAIKPVEAFDLLGNFTYRERDDYKGGDGNTVDDSNYEVNAGLAKSVIRPADGHEITLGWIGNNNNWREPSTSMPQETDLKENVFTGKYRFTPGNDWIDLTLSGYVNDTKMDQTSLRDGVRWNQNGGGWIPVPKGSERNFDLTTTGVDVNNVSRFDTGALKHTFTVGGDWFDDDVNVEDPLGGAFVYSPSGNREVWGAFVQDKLEYSNWLEVIGGLRYDSYKLESDDGEIESDDNRLSPRITVGVKPFESTGFNGLQVYGTYAEGYRSPSVIETLMTGMHPAGVSFPFLPNPDLTPETAHLFEAGINYKRDGLFTPEDGLRIKAAAFHNTINDYIGLTSLSPFPPNPDPGCTFVPGPGVIPICYQYQNFDKVVLKGFEFEATYDNGRFFAGLSGTYLDSVNKEDDNELLTAPQSNVSAFSGVRFLESRAVVGGELQYYFKSNRERLNEDTPAPDDEIKYSISDYALVNVFAGYAVTDDFRLDLRLENIFDQKYTNYLNEAVGVGDFYEPGFNAKISATYRFGG</sequence>
<proteinExistence type="predicted"/>
<dbReference type="EMBL" id="JAENHL010000006">
    <property type="protein sequence ID" value="MBK1866191.1"/>
    <property type="molecule type" value="Genomic_DNA"/>
</dbReference>
<dbReference type="Proteomes" id="UP000616151">
    <property type="component" value="Unassembled WGS sequence"/>
</dbReference>
<comment type="caution">
    <text evidence="1">The sequence shown here is derived from an EMBL/GenBank/DDBJ whole genome shotgun (WGS) entry which is preliminary data.</text>
</comment>
<name>A0ACC5R0K7_9HYPH</name>
<keyword evidence="2" id="KW-1185">Reference proteome</keyword>
<gene>
    <name evidence="1" type="ORF">JHL16_07470</name>
</gene>
<reference evidence="1" key="1">
    <citation type="submission" date="2021-01" db="EMBL/GenBank/DDBJ databases">
        <authorList>
            <person name="Sun Q."/>
        </authorList>
    </citation>
    <scope>NUCLEOTIDE SEQUENCE</scope>
    <source>
        <strain evidence="1">YIM B02566</strain>
    </source>
</reference>
<accession>A0ACC5R0K7</accession>
<protein>
    <submittedName>
        <fullName evidence="1">TonB-dependent hemoglobin/transferrin/lactoferrin family receptor</fullName>
    </submittedName>
</protein>